<evidence type="ECO:0000256" key="1">
    <source>
        <dbReference type="SAM" id="MobiDB-lite"/>
    </source>
</evidence>
<reference evidence="2 3" key="1">
    <citation type="journal article" date="2015" name="Genome Biol. Evol.">
        <title>Comparative Genomics of a Bacterivorous Green Alga Reveals Evolutionary Causalities and Consequences of Phago-Mixotrophic Mode of Nutrition.</title>
        <authorList>
            <person name="Burns J.A."/>
            <person name="Paasch A."/>
            <person name="Narechania A."/>
            <person name="Kim E."/>
        </authorList>
    </citation>
    <scope>NUCLEOTIDE SEQUENCE [LARGE SCALE GENOMIC DNA]</scope>
    <source>
        <strain evidence="2 3">PLY_AMNH</strain>
    </source>
</reference>
<evidence type="ECO:0000313" key="3">
    <source>
        <dbReference type="Proteomes" id="UP001190700"/>
    </source>
</evidence>
<dbReference type="AlphaFoldDB" id="A0AAE0G630"/>
<organism evidence="2 3">
    <name type="scientific">Cymbomonas tetramitiformis</name>
    <dbReference type="NCBI Taxonomy" id="36881"/>
    <lineage>
        <taxon>Eukaryota</taxon>
        <taxon>Viridiplantae</taxon>
        <taxon>Chlorophyta</taxon>
        <taxon>Pyramimonadophyceae</taxon>
        <taxon>Pyramimonadales</taxon>
        <taxon>Pyramimonadaceae</taxon>
        <taxon>Cymbomonas</taxon>
    </lineage>
</organism>
<sequence length="320" mass="35654">MSLEVRSLQQLGRYPRPQTAAPQHGVALPLGPTKRIQLEGNKPVHAVAARVERHAAGLHRHGVLDDCSCDLDEPLDAVERAAQIREQTAEAKRVQEEKNQRFQAVLQKRKSKRAANQKEKENSGLLQEESSFLLDNLGCDSMDSLKLAERLPPGPQRIRAVQKAQAAEERMRVQLRRAEDMQNELEREESIRAQQEAKEQTEKKARQERAAAIASMAAAQKAASEAEIARAEQDRARGAKQAKSARKARFSQALHLKLEVKVQEMAVQLPPLCGCPHETNPVDESYPYKCASNCLLYRNPQAYSVALGQVLYAYGVIGSE</sequence>
<gene>
    <name evidence="2" type="ORF">CYMTET_19693</name>
</gene>
<dbReference type="Proteomes" id="UP001190700">
    <property type="component" value="Unassembled WGS sequence"/>
</dbReference>
<feature type="region of interest" description="Disordered" evidence="1">
    <location>
        <begin position="181"/>
        <end position="205"/>
    </location>
</feature>
<protein>
    <submittedName>
        <fullName evidence="2">Uncharacterized protein</fullName>
    </submittedName>
</protein>
<dbReference type="PANTHER" id="PTHR14817:SF2">
    <property type="entry name" value="COILED-COIL DOMAIN-CONTAINING PROTEIN 15"/>
    <property type="match status" value="1"/>
</dbReference>
<name>A0AAE0G630_9CHLO</name>
<dbReference type="PANTHER" id="PTHR14817">
    <property type="entry name" value="COILED-COIL DOMAIN-CONTAINING PROTEIN 15"/>
    <property type="match status" value="1"/>
</dbReference>
<keyword evidence="3" id="KW-1185">Reference proteome</keyword>
<dbReference type="InterPro" id="IPR037693">
    <property type="entry name" value="CCDC15"/>
</dbReference>
<proteinExistence type="predicted"/>
<accession>A0AAE0G630</accession>
<dbReference type="EMBL" id="LGRX02009229">
    <property type="protein sequence ID" value="KAK3271988.1"/>
    <property type="molecule type" value="Genomic_DNA"/>
</dbReference>
<comment type="caution">
    <text evidence="2">The sequence shown here is derived from an EMBL/GenBank/DDBJ whole genome shotgun (WGS) entry which is preliminary data.</text>
</comment>
<evidence type="ECO:0000313" key="2">
    <source>
        <dbReference type="EMBL" id="KAK3271988.1"/>
    </source>
</evidence>